<evidence type="ECO:0000256" key="1">
    <source>
        <dbReference type="SAM" id="Phobius"/>
    </source>
</evidence>
<keyword evidence="1" id="KW-0812">Transmembrane</keyword>
<keyword evidence="3" id="KW-1185">Reference proteome</keyword>
<accession>A0A8H6ICK1</accession>
<evidence type="ECO:0000313" key="2">
    <source>
        <dbReference type="EMBL" id="KAF6763046.1"/>
    </source>
</evidence>
<comment type="caution">
    <text evidence="2">The sequence shown here is derived from an EMBL/GenBank/DDBJ whole genome shotgun (WGS) entry which is preliminary data.</text>
</comment>
<gene>
    <name evidence="2" type="ORF">DFP72DRAFT_521399</name>
</gene>
<feature type="transmembrane region" description="Helical" evidence="1">
    <location>
        <begin position="22"/>
        <end position="41"/>
    </location>
</feature>
<dbReference type="Proteomes" id="UP000521943">
    <property type="component" value="Unassembled WGS sequence"/>
</dbReference>
<evidence type="ECO:0000313" key="3">
    <source>
        <dbReference type="Proteomes" id="UP000521943"/>
    </source>
</evidence>
<feature type="transmembrane region" description="Helical" evidence="1">
    <location>
        <begin position="48"/>
        <end position="69"/>
    </location>
</feature>
<keyword evidence="1" id="KW-1133">Transmembrane helix</keyword>
<dbReference type="EMBL" id="JACGCI010000006">
    <property type="protein sequence ID" value="KAF6763046.1"/>
    <property type="molecule type" value="Genomic_DNA"/>
</dbReference>
<reference evidence="2 3" key="1">
    <citation type="submission" date="2020-07" db="EMBL/GenBank/DDBJ databases">
        <title>Comparative genomics of pyrophilous fungi reveals a link between fire events and developmental genes.</title>
        <authorList>
            <consortium name="DOE Joint Genome Institute"/>
            <person name="Steindorff A.S."/>
            <person name="Carver A."/>
            <person name="Calhoun S."/>
            <person name="Stillman K."/>
            <person name="Liu H."/>
            <person name="Lipzen A."/>
            <person name="Pangilinan J."/>
            <person name="Labutti K."/>
            <person name="Bruns T.D."/>
            <person name="Grigoriev I.V."/>
        </authorList>
    </citation>
    <scope>NUCLEOTIDE SEQUENCE [LARGE SCALE GENOMIC DNA]</scope>
    <source>
        <strain evidence="2 3">CBS 144469</strain>
    </source>
</reference>
<organism evidence="2 3">
    <name type="scientific">Ephemerocybe angulata</name>
    <dbReference type="NCBI Taxonomy" id="980116"/>
    <lineage>
        <taxon>Eukaryota</taxon>
        <taxon>Fungi</taxon>
        <taxon>Dikarya</taxon>
        <taxon>Basidiomycota</taxon>
        <taxon>Agaricomycotina</taxon>
        <taxon>Agaricomycetes</taxon>
        <taxon>Agaricomycetidae</taxon>
        <taxon>Agaricales</taxon>
        <taxon>Agaricineae</taxon>
        <taxon>Psathyrellaceae</taxon>
        <taxon>Ephemerocybe</taxon>
    </lineage>
</organism>
<proteinExistence type="predicted"/>
<dbReference type="AlphaFoldDB" id="A0A8H6ICK1"/>
<feature type="transmembrane region" description="Helical" evidence="1">
    <location>
        <begin position="89"/>
        <end position="109"/>
    </location>
</feature>
<protein>
    <submittedName>
        <fullName evidence="2">Uncharacterized protein</fullName>
    </submittedName>
</protein>
<name>A0A8H6ICK1_9AGAR</name>
<sequence length="212" mass="23578">MIISCFISIPIPSVGRGMPLDYYYYLLPVLSLPTTYLCIFCPSRPSMVFVSIVSSSFSFFSLRFLVGVGSFRLHGLRPRLAFVHPLPCFLPSFHPSFAAAIAALAFVFFTEDRLGSTQLGCMMESSEWNGAGVGWRESMASGGLRTVVWLLHIDGWMANAPLYYLFHIFSSFLSILFYHNKYAGSGTPASIQPSYYLSMQYATPNPPSQLSV</sequence>
<keyword evidence="1" id="KW-0472">Membrane</keyword>
<feature type="transmembrane region" description="Helical" evidence="1">
    <location>
        <begin position="162"/>
        <end position="179"/>
    </location>
</feature>